<accession>E0XVU4</accession>
<proteinExistence type="predicted"/>
<dbReference type="AlphaFoldDB" id="E0XVU4"/>
<evidence type="ECO:0000313" key="1">
    <source>
        <dbReference type="EMBL" id="ADI18535.1"/>
    </source>
</evidence>
<reference evidence="1" key="1">
    <citation type="journal article" date="2011" name="Environ. Microbiol.">
        <title>Time-series analyses of Monterey Bay coastal microbial picoplankton using a 'genome proxy' microarray.</title>
        <authorList>
            <person name="Rich V.I."/>
            <person name="Pham V.D."/>
            <person name="Eppley J."/>
            <person name="Shi Y."/>
            <person name="DeLong E.F."/>
        </authorList>
    </citation>
    <scope>NUCLEOTIDE SEQUENCE</scope>
</reference>
<protein>
    <submittedName>
        <fullName evidence="1">Uncharacterized protein</fullName>
    </submittedName>
</protein>
<sequence length="693" mass="79335">MKMFNHKNSRMKSGGLHLLFISSVFMIISCEEPDKTNQVVEKELANTLETADLGGRTGYISDYFYDFASNINVDFYRFSSSYFTFDYDQYLNLLQDTPPNLNVRSFPEYLVEITPTQHEYAERTLIDSLTITDVVESNSILILSTQFKNVESLVWDTDAEPEAQRYKPNNTDWIFDTTTVTYTDTMDVIAYRAVVDTPMIDEGVLFIDQAEWVDTTYEYVADERLEFSHVFSFQRKQLNGDSLIFRVNTDCNDNGSWDSAETADIGNGIWDPAEPFYDLDGDNVKDASEPFEDRNCNEVWDAAEAYTDANSNGQYDAGEDFEDSGNGIIDGAEEYTDLDGDEQPGANELFIFNPIPNNLLVTWADPQNPQVIDVIETGDSLVTRWGIIYYDIIEEIVFEDHKTVTAADKDSLVTLFTNRVIGHIVGGEGQDDYFIVKTEWEDDNTEGKDYDYLLFKQFEHIYKLVKPSFFKPYGYYWSEGQMASGFWFKNEFEDEVVYYTSNGLLREGERVETMYYDSTNVAIYRVERSFQVDVEDVTVPAVKVRGFINNDGAVECYANAAWSADTIDDCPGADTTFIDAFKITNILTQTMIGTDVEYGEKSISWLVKDYGIVKDELHIRWTERPDAKEEIWLGISRWELGRFSASSSGGGQFAKLLKRTHIVKINELQNIPELEDPFQIKRTAGLQRVELPR</sequence>
<dbReference type="PROSITE" id="PS51257">
    <property type="entry name" value="PROKAR_LIPOPROTEIN"/>
    <property type="match status" value="1"/>
</dbReference>
<organism evidence="1">
    <name type="scientific">uncultured Fidelibacterota bacterium HF4000_22B16</name>
    <dbReference type="NCBI Taxonomy" id="710791"/>
    <lineage>
        <taxon>Bacteria</taxon>
        <taxon>Pseudomonadati</taxon>
        <taxon>Fidelibacterota</taxon>
        <taxon>environmental samples</taxon>
    </lineage>
</organism>
<dbReference type="EMBL" id="GU474892">
    <property type="protein sequence ID" value="ADI18535.1"/>
    <property type="molecule type" value="Genomic_DNA"/>
</dbReference>
<name>E0XVU4_9BACT</name>